<dbReference type="InterPro" id="IPR000905">
    <property type="entry name" value="Gcp-like_dom"/>
</dbReference>
<organism evidence="2 3">
    <name type="scientific">Candidatus Schekmanbacteria bacterium RBG_16_38_10</name>
    <dbReference type="NCBI Taxonomy" id="1817879"/>
    <lineage>
        <taxon>Bacteria</taxon>
        <taxon>Candidatus Schekmaniibacteriota</taxon>
    </lineage>
</organism>
<feature type="domain" description="Gcp-like" evidence="1">
    <location>
        <begin position="33"/>
        <end position="224"/>
    </location>
</feature>
<dbReference type="InterPro" id="IPR022496">
    <property type="entry name" value="T6A_TsaB"/>
</dbReference>
<dbReference type="PANTHER" id="PTHR11735">
    <property type="entry name" value="TRNA N6-ADENOSINE THREONYLCARBAMOYLTRANSFERASE"/>
    <property type="match status" value="1"/>
</dbReference>
<dbReference type="PANTHER" id="PTHR11735:SF11">
    <property type="entry name" value="TRNA THREONYLCARBAMOYLADENOSINE BIOSYNTHESIS PROTEIN TSAB"/>
    <property type="match status" value="1"/>
</dbReference>
<dbReference type="SUPFAM" id="SSF53067">
    <property type="entry name" value="Actin-like ATPase domain"/>
    <property type="match status" value="2"/>
</dbReference>
<name>A0A1F7RUH4_9BACT</name>
<evidence type="ECO:0000259" key="1">
    <source>
        <dbReference type="Pfam" id="PF00814"/>
    </source>
</evidence>
<evidence type="ECO:0000313" key="3">
    <source>
        <dbReference type="Proteomes" id="UP000178797"/>
    </source>
</evidence>
<dbReference type="GO" id="GO:0005829">
    <property type="term" value="C:cytosol"/>
    <property type="evidence" value="ECO:0007669"/>
    <property type="project" value="TreeGrafter"/>
</dbReference>
<dbReference type="Proteomes" id="UP000178797">
    <property type="component" value="Unassembled WGS sequence"/>
</dbReference>
<protein>
    <submittedName>
        <fullName evidence="2">tRNA (Adenosine(37)-N6)-threonylcarbamoyltransferase complex dimerization subunit type 1 TsaB</fullName>
    </submittedName>
</protein>
<dbReference type="AlphaFoldDB" id="A0A1F7RUH4"/>
<evidence type="ECO:0000313" key="2">
    <source>
        <dbReference type="EMBL" id="OGL45219.1"/>
    </source>
</evidence>
<dbReference type="CDD" id="cd24032">
    <property type="entry name" value="ASKHA_NBD_TsaB"/>
    <property type="match status" value="1"/>
</dbReference>
<dbReference type="Gene3D" id="3.30.420.40">
    <property type="match status" value="2"/>
</dbReference>
<comment type="caution">
    <text evidence="2">The sequence shown here is derived from an EMBL/GenBank/DDBJ whole genome shotgun (WGS) entry which is preliminary data.</text>
</comment>
<dbReference type="EMBL" id="MGDE01000146">
    <property type="protein sequence ID" value="OGL45219.1"/>
    <property type="molecule type" value="Genomic_DNA"/>
</dbReference>
<dbReference type="InterPro" id="IPR043129">
    <property type="entry name" value="ATPase_NBD"/>
</dbReference>
<dbReference type="NCBIfam" id="TIGR03725">
    <property type="entry name" value="T6A_YeaZ"/>
    <property type="match status" value="1"/>
</dbReference>
<proteinExistence type="predicted"/>
<keyword evidence="2" id="KW-0808">Transferase</keyword>
<dbReference type="GO" id="GO:0016740">
    <property type="term" value="F:transferase activity"/>
    <property type="evidence" value="ECO:0007669"/>
    <property type="project" value="UniProtKB-KW"/>
</dbReference>
<dbReference type="GO" id="GO:0002949">
    <property type="term" value="P:tRNA threonylcarbamoyladenosine modification"/>
    <property type="evidence" value="ECO:0007669"/>
    <property type="project" value="InterPro"/>
</dbReference>
<accession>A0A1F7RUH4</accession>
<sequence>MNILAIEASTKTGSCAVFADEGLIGELTINTDATHSEKLMPAIISLMGSLQLTFKDLNGLAVSIGPGSFTALRIAISTAKGIALAANIPLIGVPTLEALAEKVSDFGSVICPFLDARKKEVYFALYSRNKNGTLEQLKEETVSTVEQMCEKIKTKTIFTGNGIEVYGKKIKELLKEKAFFISKANSLPTASTVAEIGHRMLINGDYPKDLSSLKPIYLRSSDAELSFAKKKALD</sequence>
<gene>
    <name evidence="2" type="ORF">A2W05_10585</name>
</gene>
<dbReference type="Pfam" id="PF00814">
    <property type="entry name" value="TsaD"/>
    <property type="match status" value="1"/>
</dbReference>
<reference evidence="2 3" key="1">
    <citation type="journal article" date="2016" name="Nat. Commun.">
        <title>Thousands of microbial genomes shed light on interconnected biogeochemical processes in an aquifer system.</title>
        <authorList>
            <person name="Anantharaman K."/>
            <person name="Brown C.T."/>
            <person name="Hug L.A."/>
            <person name="Sharon I."/>
            <person name="Castelle C.J."/>
            <person name="Probst A.J."/>
            <person name="Thomas B.C."/>
            <person name="Singh A."/>
            <person name="Wilkins M.J."/>
            <person name="Karaoz U."/>
            <person name="Brodie E.L."/>
            <person name="Williams K.H."/>
            <person name="Hubbard S.S."/>
            <person name="Banfield J.F."/>
        </authorList>
    </citation>
    <scope>NUCLEOTIDE SEQUENCE [LARGE SCALE GENOMIC DNA]</scope>
</reference>